<accession>A0ACB7RQE8</accession>
<name>A0ACB7RQE8_HYAAI</name>
<keyword evidence="2" id="KW-1185">Reference proteome</keyword>
<reference evidence="1" key="1">
    <citation type="submission" date="2020-05" db="EMBL/GenBank/DDBJ databases">
        <title>Large-scale comparative analyses of tick genomes elucidate their genetic diversity and vector capacities.</title>
        <authorList>
            <person name="Jia N."/>
            <person name="Wang J."/>
            <person name="Shi W."/>
            <person name="Du L."/>
            <person name="Sun Y."/>
            <person name="Zhan W."/>
            <person name="Jiang J."/>
            <person name="Wang Q."/>
            <person name="Zhang B."/>
            <person name="Ji P."/>
            <person name="Sakyi L.B."/>
            <person name="Cui X."/>
            <person name="Yuan T."/>
            <person name="Jiang B."/>
            <person name="Yang W."/>
            <person name="Lam T.T.-Y."/>
            <person name="Chang Q."/>
            <person name="Ding S."/>
            <person name="Wang X."/>
            <person name="Zhu J."/>
            <person name="Ruan X."/>
            <person name="Zhao L."/>
            <person name="Wei J."/>
            <person name="Que T."/>
            <person name="Du C."/>
            <person name="Cheng J."/>
            <person name="Dai P."/>
            <person name="Han X."/>
            <person name="Huang E."/>
            <person name="Gao Y."/>
            <person name="Liu J."/>
            <person name="Shao H."/>
            <person name="Ye R."/>
            <person name="Li L."/>
            <person name="Wei W."/>
            <person name="Wang X."/>
            <person name="Wang C."/>
            <person name="Yang T."/>
            <person name="Huo Q."/>
            <person name="Li W."/>
            <person name="Guo W."/>
            <person name="Chen H."/>
            <person name="Zhou L."/>
            <person name="Ni X."/>
            <person name="Tian J."/>
            <person name="Zhou Y."/>
            <person name="Sheng Y."/>
            <person name="Liu T."/>
            <person name="Pan Y."/>
            <person name="Xia L."/>
            <person name="Li J."/>
            <person name="Zhao F."/>
            <person name="Cao W."/>
        </authorList>
    </citation>
    <scope>NUCLEOTIDE SEQUENCE</scope>
    <source>
        <strain evidence="1">Hyas-2018</strain>
    </source>
</reference>
<comment type="caution">
    <text evidence="1">The sequence shown here is derived from an EMBL/GenBank/DDBJ whole genome shotgun (WGS) entry which is preliminary data.</text>
</comment>
<organism evidence="1 2">
    <name type="scientific">Hyalomma asiaticum</name>
    <name type="common">Tick</name>
    <dbReference type="NCBI Taxonomy" id="266040"/>
    <lineage>
        <taxon>Eukaryota</taxon>
        <taxon>Metazoa</taxon>
        <taxon>Ecdysozoa</taxon>
        <taxon>Arthropoda</taxon>
        <taxon>Chelicerata</taxon>
        <taxon>Arachnida</taxon>
        <taxon>Acari</taxon>
        <taxon>Parasitiformes</taxon>
        <taxon>Ixodida</taxon>
        <taxon>Ixodoidea</taxon>
        <taxon>Ixodidae</taxon>
        <taxon>Hyalomminae</taxon>
        <taxon>Hyalomma</taxon>
    </lineage>
</organism>
<dbReference type="Proteomes" id="UP000821845">
    <property type="component" value="Chromosome 8"/>
</dbReference>
<dbReference type="EMBL" id="CM023488">
    <property type="protein sequence ID" value="KAH6924901.1"/>
    <property type="molecule type" value="Genomic_DNA"/>
</dbReference>
<evidence type="ECO:0000313" key="1">
    <source>
        <dbReference type="EMBL" id="KAH6924901.1"/>
    </source>
</evidence>
<evidence type="ECO:0000313" key="2">
    <source>
        <dbReference type="Proteomes" id="UP000821845"/>
    </source>
</evidence>
<gene>
    <name evidence="1" type="ORF">HPB50_025916</name>
</gene>
<protein>
    <submittedName>
        <fullName evidence="1">Uncharacterized protein</fullName>
    </submittedName>
</protein>
<sequence length="290" mass="31666">MIRRQQWAIALATRLFSGMPTFTRLGNGRNGEEPIARCGRVHEYAKVEIDRKSRRPKTGRGKGCSGRYGEGEAAAVAAAKADRRKFVMCTRRTRGKEAKRTVGKTAAEATAHNESLPDVSVSEMADSTRTADLKAMFGEHGNMVSARVDIPSKSLRTLLRRRPGVHRRGSDQVHAEFGSQRTSREDGLCQIQVALLETRGKHSRSVVAANKNVVQNRRSRDPAAKAIPAPGKAASSKMSTSEHTFFDAWTVCADRACLYAGAMTPVLRFARDAVCKVADQHEAGDELGCT</sequence>
<proteinExistence type="predicted"/>